<evidence type="ECO:0008006" key="4">
    <source>
        <dbReference type="Google" id="ProtNLM"/>
    </source>
</evidence>
<feature type="region of interest" description="Disordered" evidence="1">
    <location>
        <begin position="85"/>
        <end position="105"/>
    </location>
</feature>
<keyword evidence="3" id="KW-1185">Reference proteome</keyword>
<sequence>MSLDDDAHEFGHHFKQGGWRLAFLVARCCDPSTNGGRPSKDENCSQVNGPKVPFRRFAEMAGVSPATVHYHYNAWQLAAEEGHCTPAEKLSPDSDDGGRDDLGEGDEEDRELFLKFYRQVREPKTGKGAHNNPQTGRSSSASGRSRRRATPTSTKGSPSGTPRSDATEHPLYGLVLAINGLSDALKRDLPASAVVSAAEKVASKQNRAALRRVVGIL</sequence>
<evidence type="ECO:0000313" key="2">
    <source>
        <dbReference type="EMBL" id="MEX3738274.1"/>
    </source>
</evidence>
<evidence type="ECO:0000313" key="3">
    <source>
        <dbReference type="Proteomes" id="UP001558474"/>
    </source>
</evidence>
<feature type="compositionally biased region" description="Basic and acidic residues" evidence="1">
    <location>
        <begin position="90"/>
        <end position="102"/>
    </location>
</feature>
<organism evidence="2 3">
    <name type="scientific">Mycolicibacterium porcinum</name>
    <dbReference type="NCBI Taxonomy" id="39693"/>
    <lineage>
        <taxon>Bacteria</taxon>
        <taxon>Bacillati</taxon>
        <taxon>Actinomycetota</taxon>
        <taxon>Actinomycetes</taxon>
        <taxon>Mycobacteriales</taxon>
        <taxon>Mycobacteriaceae</taxon>
        <taxon>Mycolicibacterium</taxon>
    </lineage>
</organism>
<protein>
    <recommendedName>
        <fullName evidence="4">TetR family transcriptional regulator</fullName>
    </recommendedName>
</protein>
<dbReference type="EMBL" id="JBDLOU010000013">
    <property type="protein sequence ID" value="MEX3738274.1"/>
    <property type="molecule type" value="Genomic_DNA"/>
</dbReference>
<dbReference type="Proteomes" id="UP001558474">
    <property type="component" value="Unassembled WGS sequence"/>
</dbReference>
<accession>A0ABV3VA29</accession>
<name>A0ABV3VA29_9MYCO</name>
<feature type="region of interest" description="Disordered" evidence="1">
    <location>
        <begin position="121"/>
        <end position="168"/>
    </location>
</feature>
<reference evidence="2 3" key="1">
    <citation type="submission" date="2024-04" db="EMBL/GenBank/DDBJ databases">
        <title>Genomic Markers of Mycobacteria.</title>
        <authorList>
            <person name="Soliman M.S."/>
            <person name="Elkholy A."/>
            <person name="Soliman N.S."/>
            <person name="Abbas A."/>
            <person name="Khayrat S."/>
            <person name="Shawky S."/>
        </authorList>
    </citation>
    <scope>NUCLEOTIDE SEQUENCE [LARGE SCALE GENOMIC DNA]</scope>
    <source>
        <strain evidence="2 3">Egy-CU-AM5</strain>
    </source>
</reference>
<dbReference type="RefSeq" id="WP_368572774.1">
    <property type="nucleotide sequence ID" value="NZ_JBDLOU010000013.1"/>
</dbReference>
<feature type="compositionally biased region" description="Low complexity" evidence="1">
    <location>
        <begin position="150"/>
        <end position="164"/>
    </location>
</feature>
<evidence type="ECO:0000256" key="1">
    <source>
        <dbReference type="SAM" id="MobiDB-lite"/>
    </source>
</evidence>
<comment type="caution">
    <text evidence="2">The sequence shown here is derived from an EMBL/GenBank/DDBJ whole genome shotgun (WGS) entry which is preliminary data.</text>
</comment>
<gene>
    <name evidence="2" type="ORF">ABFW12_08495</name>
</gene>
<proteinExistence type="predicted"/>